<gene>
    <name evidence="2" type="ORF">GCM10025778_09940</name>
</gene>
<feature type="region of interest" description="Disordered" evidence="1">
    <location>
        <begin position="163"/>
        <end position="182"/>
    </location>
</feature>
<reference evidence="3" key="1">
    <citation type="journal article" date="2019" name="Int. J. Syst. Evol. Microbiol.">
        <title>The Global Catalogue of Microorganisms (GCM) 10K type strain sequencing project: providing services to taxonomists for standard genome sequencing and annotation.</title>
        <authorList>
            <consortium name="The Broad Institute Genomics Platform"/>
            <consortium name="The Broad Institute Genome Sequencing Center for Infectious Disease"/>
            <person name="Wu L."/>
            <person name="Ma J."/>
        </authorList>
    </citation>
    <scope>NUCLEOTIDE SEQUENCE [LARGE SCALE GENOMIC DNA]</scope>
    <source>
        <strain evidence="3">JCM 18952</strain>
    </source>
</reference>
<dbReference type="PANTHER" id="PTHR37507">
    <property type="entry name" value="SPORULATION PROTEIN YDCC"/>
    <property type="match status" value="1"/>
</dbReference>
<accession>A0ABP9TIR0</accession>
<proteinExistence type="predicted"/>
<comment type="caution">
    <text evidence="2">The sequence shown here is derived from an EMBL/GenBank/DDBJ whole genome shotgun (WGS) entry which is preliminary data.</text>
</comment>
<dbReference type="Proteomes" id="UP001501257">
    <property type="component" value="Unassembled WGS sequence"/>
</dbReference>
<keyword evidence="2" id="KW-0449">Lipoprotein</keyword>
<dbReference type="InterPro" id="IPR052944">
    <property type="entry name" value="Sporulation_related"/>
</dbReference>
<protein>
    <submittedName>
        <fullName evidence="2">Outer membrane lipoprotein carrier protein LolA</fullName>
    </submittedName>
</protein>
<name>A0ABP9TIR0_9MICC</name>
<dbReference type="SUPFAM" id="SSF89392">
    <property type="entry name" value="Prokaryotic lipoproteins and lipoprotein localization factors"/>
    <property type="match status" value="1"/>
</dbReference>
<dbReference type="Gene3D" id="2.50.20.10">
    <property type="entry name" value="Lipoprotein localisation LolA/LolB/LppX"/>
    <property type="match status" value="1"/>
</dbReference>
<evidence type="ECO:0000313" key="3">
    <source>
        <dbReference type="Proteomes" id="UP001501257"/>
    </source>
</evidence>
<dbReference type="EMBL" id="BAABLK010000022">
    <property type="protein sequence ID" value="GAA5226461.1"/>
    <property type="molecule type" value="Genomic_DNA"/>
</dbReference>
<dbReference type="InterPro" id="IPR004564">
    <property type="entry name" value="OM_lipoprot_carrier_LolA-like"/>
</dbReference>
<dbReference type="PANTHER" id="PTHR37507:SF2">
    <property type="entry name" value="SPORULATION PROTEIN YDCC"/>
    <property type="match status" value="1"/>
</dbReference>
<dbReference type="InterPro" id="IPR029046">
    <property type="entry name" value="LolA/LolB/LppX"/>
</dbReference>
<evidence type="ECO:0000256" key="1">
    <source>
        <dbReference type="SAM" id="MobiDB-lite"/>
    </source>
</evidence>
<keyword evidence="3" id="KW-1185">Reference proteome</keyword>
<sequence length="386" mass="40399">MVMKAAVLRKWIPAVLAPAVVVAVVAGVSISATAQVKLEPKTPQQLVEMIAESSVTDFSGEARATLDLGIPQIPSLGDSGLMPPPGAEPLSDPSAAPATGTQTDTELLKVLSSLSGTHEARIYADGPEKSRIQVMDGMGEENFIRNGSTLWKYDSEENTAVHSTLPEHSGEKPARNAAVPTSPGEMADKFLQTMGQDTEITVQDSTRVAGRDAYTLELVPRSGDSLIAKVSIGVDAATGAPLEVVVDAVGQQEPAITTGFTSFTPEAPDAEVFEFTPPEGASVSEYDFPQQSLGLHNGSKETTEHTKNAMMPEENIVGSGWESIVVLPAKDVPEDLSGDGLLGQLATPVEGGKLLHTSLLNVLITPDGRMILGSVSAARLQAAANE</sequence>
<evidence type="ECO:0000313" key="2">
    <source>
        <dbReference type="EMBL" id="GAA5226461.1"/>
    </source>
</evidence>
<dbReference type="CDD" id="cd16325">
    <property type="entry name" value="LolA"/>
    <property type="match status" value="1"/>
</dbReference>
<feature type="region of interest" description="Disordered" evidence="1">
    <location>
        <begin position="74"/>
        <end position="101"/>
    </location>
</feature>
<organism evidence="2 3">
    <name type="scientific">Paeniglutamicibacter antarcticus</name>
    <dbReference type="NCBI Taxonomy" id="494023"/>
    <lineage>
        <taxon>Bacteria</taxon>
        <taxon>Bacillati</taxon>
        <taxon>Actinomycetota</taxon>
        <taxon>Actinomycetes</taxon>
        <taxon>Micrococcales</taxon>
        <taxon>Micrococcaceae</taxon>
        <taxon>Paeniglutamicibacter</taxon>
    </lineage>
</organism>